<dbReference type="InterPro" id="IPR002397">
    <property type="entry name" value="Cyt_P450_B"/>
</dbReference>
<accession>A0A117QXI3</accession>
<dbReference type="PANTHER" id="PTHR46696:SF1">
    <property type="entry name" value="CYTOCHROME P450 YJIB-RELATED"/>
    <property type="match status" value="1"/>
</dbReference>
<dbReference type="Proteomes" id="UP000054375">
    <property type="component" value="Unassembled WGS sequence"/>
</dbReference>
<dbReference type="GO" id="GO:0004497">
    <property type="term" value="F:monooxygenase activity"/>
    <property type="evidence" value="ECO:0007669"/>
    <property type="project" value="InterPro"/>
</dbReference>
<sequence>MGHEPLHIPEFAADPHRHYARMRARHGSLVPVELAPGVPATLVIGYYTAIRILNDPDRFPADPRRWQKNAPQDSPILPMLQWRPNALRSAGAEHARHRAVCSDSLEAVDLHALDRITQRLALELINDFCTAGKADLISQYAMPLAFQVLSSLLGCPPEIGQRIAQAIAMIFDGTEAERGNTMLGLAMEDLLSLKRQNPDDDITSRILAHPASENGRELIEQVILFFGSGTEPEQNLIVNTLLLMLSDERFSGDLLGGSLTVSDAIDEVLFNDPPLANFCVSYPREPVLVEGKWLPADQPVVISLTACNNDPAIAAEHHPGNRSHLAWGAGPHACPGQPTARVITEAAITQILDALPEMRLETPAEDLTWRPGPFHRALSALPVVFPPSPPLPLP</sequence>
<dbReference type="GO" id="GO:0020037">
    <property type="term" value="F:heme binding"/>
    <property type="evidence" value="ECO:0007669"/>
    <property type="project" value="InterPro"/>
</dbReference>
<dbReference type="PRINTS" id="PR00359">
    <property type="entry name" value="BP450"/>
</dbReference>
<name>A0A117QXI3_9ACTN</name>
<dbReference type="PROSITE" id="PS00086">
    <property type="entry name" value="CYTOCHROME_P450"/>
    <property type="match status" value="1"/>
</dbReference>
<dbReference type="GO" id="GO:0005506">
    <property type="term" value="F:iron ion binding"/>
    <property type="evidence" value="ECO:0007669"/>
    <property type="project" value="InterPro"/>
</dbReference>
<dbReference type="InterPro" id="IPR036396">
    <property type="entry name" value="Cyt_P450_sf"/>
</dbReference>
<proteinExistence type="inferred from homology"/>
<keyword evidence="3" id="KW-1185">Reference proteome</keyword>
<dbReference type="InterPro" id="IPR017972">
    <property type="entry name" value="Cyt_P450_CS"/>
</dbReference>
<evidence type="ECO:0000313" key="2">
    <source>
        <dbReference type="EMBL" id="KUN59593.1"/>
    </source>
</evidence>
<dbReference type="GO" id="GO:0016705">
    <property type="term" value="F:oxidoreductase activity, acting on paired donors, with incorporation or reduction of molecular oxygen"/>
    <property type="evidence" value="ECO:0007669"/>
    <property type="project" value="InterPro"/>
</dbReference>
<comment type="caution">
    <text evidence="2">The sequence shown here is derived from an EMBL/GenBank/DDBJ whole genome shotgun (WGS) entry which is preliminary data.</text>
</comment>
<dbReference type="PANTHER" id="PTHR46696">
    <property type="entry name" value="P450, PUTATIVE (EUROFUNG)-RELATED"/>
    <property type="match status" value="1"/>
</dbReference>
<dbReference type="SUPFAM" id="SSF48264">
    <property type="entry name" value="Cytochrome P450"/>
    <property type="match status" value="1"/>
</dbReference>
<reference evidence="2 3" key="1">
    <citation type="submission" date="2015-10" db="EMBL/GenBank/DDBJ databases">
        <title>Draft genome sequence of Streptomyces griseorubiginosus DSM 40469, type strain for the species Streptomyces griseorubiginosus.</title>
        <authorList>
            <person name="Ruckert C."/>
            <person name="Winkler A."/>
            <person name="Kalinowski J."/>
            <person name="Kampfer P."/>
            <person name="Glaeser S."/>
        </authorList>
    </citation>
    <scope>NUCLEOTIDE SEQUENCE [LARGE SCALE GENOMIC DNA]</scope>
    <source>
        <strain evidence="2 3">DSM 40469</strain>
    </source>
</reference>
<dbReference type="Gene3D" id="1.10.630.10">
    <property type="entry name" value="Cytochrome P450"/>
    <property type="match status" value="1"/>
</dbReference>
<evidence type="ECO:0000313" key="3">
    <source>
        <dbReference type="Proteomes" id="UP000054375"/>
    </source>
</evidence>
<dbReference type="EMBL" id="LMWV01000036">
    <property type="protein sequence ID" value="KUN59593.1"/>
    <property type="molecule type" value="Genomic_DNA"/>
</dbReference>
<evidence type="ECO:0000256" key="1">
    <source>
        <dbReference type="ARBA" id="ARBA00010617"/>
    </source>
</evidence>
<dbReference type="AlphaFoldDB" id="A0A117QXI3"/>
<protein>
    <submittedName>
        <fullName evidence="2">Cytochrome</fullName>
    </submittedName>
</protein>
<organism evidence="2 3">
    <name type="scientific">Streptomyces griseorubiginosus</name>
    <dbReference type="NCBI Taxonomy" id="67304"/>
    <lineage>
        <taxon>Bacteria</taxon>
        <taxon>Bacillati</taxon>
        <taxon>Actinomycetota</taxon>
        <taxon>Actinomycetes</taxon>
        <taxon>Kitasatosporales</taxon>
        <taxon>Streptomycetaceae</taxon>
        <taxon>Streptomyces</taxon>
    </lineage>
</organism>
<comment type="similarity">
    <text evidence="1">Belongs to the cytochrome P450 family.</text>
</comment>
<gene>
    <name evidence="2" type="ORF">AQJ54_39310</name>
</gene>